<dbReference type="Proteomes" id="UP000024635">
    <property type="component" value="Unassembled WGS sequence"/>
</dbReference>
<dbReference type="EMBL" id="JARK01000670">
    <property type="protein sequence ID" value="EYC35380.1"/>
    <property type="molecule type" value="Genomic_DNA"/>
</dbReference>
<evidence type="ECO:0000313" key="1">
    <source>
        <dbReference type="EMBL" id="EYC35380.1"/>
    </source>
</evidence>
<name>A0A016W6V9_9BILA</name>
<dbReference type="OrthoDB" id="10500739at2759"/>
<proteinExistence type="predicted"/>
<dbReference type="AlphaFoldDB" id="A0A016W6V9"/>
<protein>
    <submittedName>
        <fullName evidence="1">Uncharacterized protein</fullName>
    </submittedName>
</protein>
<gene>
    <name evidence="1" type="primary">Acey_s1070.g3531</name>
    <name evidence="1" type="ORF">Y032_1070g3531</name>
</gene>
<accession>A0A016W6V9</accession>
<feature type="non-terminal residue" evidence="1">
    <location>
        <position position="1"/>
    </location>
</feature>
<evidence type="ECO:0000313" key="2">
    <source>
        <dbReference type="Proteomes" id="UP000024635"/>
    </source>
</evidence>
<sequence length="103" mass="11833">LNEHMCVYETKKPCDFKELPEQSNFRAAKYSENKIKKCYGGKERAICYCDTDYCNGKFDIFLSKWTSSSVDNLTLFECVKAHIKEKIGQPDPSLTVGISETKF</sequence>
<keyword evidence="2" id="KW-1185">Reference proteome</keyword>
<comment type="caution">
    <text evidence="1">The sequence shown here is derived from an EMBL/GenBank/DDBJ whole genome shotgun (WGS) entry which is preliminary data.</text>
</comment>
<reference evidence="2" key="1">
    <citation type="journal article" date="2015" name="Nat. Genet.">
        <title>The genome and transcriptome of the zoonotic hookworm Ancylostoma ceylanicum identify infection-specific gene families.</title>
        <authorList>
            <person name="Schwarz E.M."/>
            <person name="Hu Y."/>
            <person name="Antoshechkin I."/>
            <person name="Miller M.M."/>
            <person name="Sternberg P.W."/>
            <person name="Aroian R.V."/>
        </authorList>
    </citation>
    <scope>NUCLEOTIDE SEQUENCE</scope>
    <source>
        <strain evidence="2">HY135</strain>
    </source>
</reference>
<organism evidence="1 2">
    <name type="scientific">Ancylostoma ceylanicum</name>
    <dbReference type="NCBI Taxonomy" id="53326"/>
    <lineage>
        <taxon>Eukaryota</taxon>
        <taxon>Metazoa</taxon>
        <taxon>Ecdysozoa</taxon>
        <taxon>Nematoda</taxon>
        <taxon>Chromadorea</taxon>
        <taxon>Rhabditida</taxon>
        <taxon>Rhabditina</taxon>
        <taxon>Rhabditomorpha</taxon>
        <taxon>Strongyloidea</taxon>
        <taxon>Ancylostomatidae</taxon>
        <taxon>Ancylostomatinae</taxon>
        <taxon>Ancylostoma</taxon>
    </lineage>
</organism>